<dbReference type="AlphaFoldDB" id="U1GBK9"/>
<evidence type="ECO:0000313" key="4">
    <source>
        <dbReference type="Proteomes" id="UP000019373"/>
    </source>
</evidence>
<dbReference type="Gene3D" id="3.40.50.300">
    <property type="entry name" value="P-loop containing nucleotide triphosphate hydrolases"/>
    <property type="match status" value="1"/>
</dbReference>
<accession>U1GBK9</accession>
<reference evidence="4" key="1">
    <citation type="journal article" date="2014" name="BMC Genomics">
        <title>Genome characteristics reveal the impact of lichenization on lichen-forming fungus Endocarpon pusillum Hedwig (Verrucariales, Ascomycota).</title>
        <authorList>
            <person name="Wang Y.-Y."/>
            <person name="Liu B."/>
            <person name="Zhang X.-Y."/>
            <person name="Zhou Q.-M."/>
            <person name="Zhang T."/>
            <person name="Li H."/>
            <person name="Yu Y.-F."/>
            <person name="Zhang X.-L."/>
            <person name="Hao X.-Y."/>
            <person name="Wang M."/>
            <person name="Wang L."/>
            <person name="Wei J.-C."/>
        </authorList>
    </citation>
    <scope>NUCLEOTIDE SEQUENCE [LARGE SCALE GENOMIC DNA]</scope>
    <source>
        <strain evidence="4">Z07020 / HMAS-L-300199</strain>
    </source>
</reference>
<proteinExistence type="predicted"/>
<dbReference type="Pfam" id="PF01926">
    <property type="entry name" value="MMR_HSR1"/>
    <property type="match status" value="1"/>
</dbReference>
<dbReference type="OrthoDB" id="8954335at2759"/>
<dbReference type="GO" id="GO:0005525">
    <property type="term" value="F:GTP binding"/>
    <property type="evidence" value="ECO:0007669"/>
    <property type="project" value="InterPro"/>
</dbReference>
<feature type="coiled-coil region" evidence="1">
    <location>
        <begin position="260"/>
        <end position="351"/>
    </location>
</feature>
<dbReference type="GeneID" id="19240103"/>
<dbReference type="EMBL" id="KE720846">
    <property type="protein sequence ID" value="ERF74942.1"/>
    <property type="molecule type" value="Genomic_DNA"/>
</dbReference>
<keyword evidence="4" id="KW-1185">Reference proteome</keyword>
<dbReference type="RefSeq" id="XP_007787717.1">
    <property type="nucleotide sequence ID" value="XM_007789527.1"/>
</dbReference>
<sequence>MDYDLRPDDTVIALMGITGVGKSTFIQYFTDDIVEVGGSLESCTAAVGIYRCYTNSIGRFYLIDTPGFDDTHKSDTDVLREVAFWLNEAYRRDVKLTGIIYLHRINDVRVGNAAMKNLRMFKRLCGTESLASVVLATTFWDNGPDFQKYLQREHELKTKDDFWRGMIQNQSKVFRQDNGRISATRIIEYLVRRDRGPTRSRPTLDIQKQMVDQRKPLDETGAGQEVQVWLTQQREAYERKLALMRVEWEQALRERDKEWQRDLNRNIQEIEAKIKRDEEDKIRLRADNAALHQEHEELLRARAKQIADQLEHERALQQQNASHAQELQQAIDAGEEHRKKLEIQKRKYQQLVNYRCTVM</sequence>
<dbReference type="SUPFAM" id="SSF52540">
    <property type="entry name" value="P-loop containing nucleoside triphosphate hydrolases"/>
    <property type="match status" value="1"/>
</dbReference>
<feature type="domain" description="G" evidence="2">
    <location>
        <begin position="12"/>
        <end position="76"/>
    </location>
</feature>
<dbReference type="HOGENOM" id="CLU_018003_1_1_1"/>
<dbReference type="InterPro" id="IPR027417">
    <property type="entry name" value="P-loop_NTPase"/>
</dbReference>
<protein>
    <recommendedName>
        <fullName evidence="2">G domain-containing protein</fullName>
    </recommendedName>
</protein>
<evidence type="ECO:0000313" key="3">
    <source>
        <dbReference type="EMBL" id="ERF74942.1"/>
    </source>
</evidence>
<dbReference type="OMA" id="PMLFGDP"/>
<name>U1GBK9_ENDPU</name>
<evidence type="ECO:0000256" key="1">
    <source>
        <dbReference type="SAM" id="Coils"/>
    </source>
</evidence>
<gene>
    <name evidence="3" type="ORF">EPUS_05150</name>
</gene>
<dbReference type="CDD" id="cd00882">
    <property type="entry name" value="Ras_like_GTPase"/>
    <property type="match status" value="1"/>
</dbReference>
<dbReference type="Proteomes" id="UP000019373">
    <property type="component" value="Unassembled WGS sequence"/>
</dbReference>
<keyword evidence="1" id="KW-0175">Coiled coil</keyword>
<evidence type="ECO:0000259" key="2">
    <source>
        <dbReference type="Pfam" id="PF01926"/>
    </source>
</evidence>
<dbReference type="InterPro" id="IPR006073">
    <property type="entry name" value="GTP-bd"/>
</dbReference>
<organism evidence="3 4">
    <name type="scientific">Endocarpon pusillum (strain Z07020 / HMAS-L-300199)</name>
    <name type="common">Lichen-forming fungus</name>
    <dbReference type="NCBI Taxonomy" id="1263415"/>
    <lineage>
        <taxon>Eukaryota</taxon>
        <taxon>Fungi</taxon>
        <taxon>Dikarya</taxon>
        <taxon>Ascomycota</taxon>
        <taxon>Pezizomycotina</taxon>
        <taxon>Eurotiomycetes</taxon>
        <taxon>Chaetothyriomycetidae</taxon>
        <taxon>Verrucariales</taxon>
        <taxon>Verrucariaceae</taxon>
        <taxon>Endocarpon</taxon>
    </lineage>
</organism>
<dbReference type="eggNOG" id="ENOG502S03K">
    <property type="taxonomic scope" value="Eukaryota"/>
</dbReference>